<proteinExistence type="predicted"/>
<reference evidence="1 2" key="1">
    <citation type="submission" date="2016-06" db="EMBL/GenBank/DDBJ databases">
        <authorList>
            <consortium name="Pathogen Informatics"/>
        </authorList>
    </citation>
    <scope>NUCLEOTIDE SEQUENCE [LARGE SCALE GENOMIC DNA]</scope>
</reference>
<accession>A0A1C3KJD5</accession>
<gene>
    <name evidence="1" type="primary">PowCR01_000170800</name>
    <name evidence="1" type="ORF">POWCR01_000170800</name>
</gene>
<dbReference type="VEuPathDB" id="PlasmoDB:POWCR01_000170800"/>
<organism evidence="1 2">
    <name type="scientific">Plasmodium ovale</name>
    <name type="common">malaria parasite P. ovale</name>
    <dbReference type="NCBI Taxonomy" id="36330"/>
    <lineage>
        <taxon>Eukaryota</taxon>
        <taxon>Sar</taxon>
        <taxon>Alveolata</taxon>
        <taxon>Apicomplexa</taxon>
        <taxon>Aconoidasida</taxon>
        <taxon>Haemosporida</taxon>
        <taxon>Plasmodiidae</taxon>
        <taxon>Plasmodium</taxon>
        <taxon>Plasmodium (Plasmodium)</taxon>
    </lineage>
</organism>
<sequence>MPCEEGADKYKFCISSNYYNVLLKYAEANKSNVDKEKICDKISTSMGFSNNIDVREICKEFKALYKSFSIYSGKTTLANDIFSNYDCTFLNYWLNDKLRENVSDNSNYVKKFYEKIKEQDGNFFSNDKNLEKYLHVIDPNILENMKLLYELYDNAVKVINIIKDPTYKYEENKSCSDYIKECDEKYKEAMDNCLNSNADYYNALKLFKYSYKFLTSSSTNTSNICEYSKFCFFPEYDPVLEKQRNTIKVSSTLFVLSLVLPLIYKYTPCGPFLRKKINMVKDKWMNPDKNGDELLPLSTDIEENISDNENYNIAYYSETN</sequence>
<dbReference type="EMBL" id="FLRJ01000589">
    <property type="protein sequence ID" value="SBT73988.1"/>
    <property type="molecule type" value="Genomic_DNA"/>
</dbReference>
<dbReference type="Pfam" id="PF05795">
    <property type="entry name" value="Plasmodium_Vir"/>
    <property type="match status" value="1"/>
</dbReference>
<protein>
    <submittedName>
        <fullName evidence="1">PIR protein</fullName>
    </submittedName>
</protein>
<dbReference type="VEuPathDB" id="PlasmoDB:PocGH01_00108300"/>
<evidence type="ECO:0000313" key="2">
    <source>
        <dbReference type="Proteomes" id="UP000243200"/>
    </source>
</evidence>
<dbReference type="AlphaFoldDB" id="A0A1C3KJD5"/>
<name>A0A1C3KJD5_PLAOA</name>
<evidence type="ECO:0000313" key="1">
    <source>
        <dbReference type="EMBL" id="SBT73988.1"/>
    </source>
</evidence>
<dbReference type="InterPro" id="IPR008780">
    <property type="entry name" value="Plasmodium_Vir"/>
</dbReference>
<dbReference type="OrthoDB" id="387321at2759"/>
<dbReference type="Proteomes" id="UP000243200">
    <property type="component" value="Unassembled WGS sequence"/>
</dbReference>